<accession>A0A1S2LWC6</accession>
<evidence type="ECO:0000313" key="2">
    <source>
        <dbReference type="Proteomes" id="UP000179524"/>
    </source>
</evidence>
<protein>
    <submittedName>
        <fullName evidence="1">Uncharacterized protein</fullName>
    </submittedName>
</protein>
<sequence>MENSKVSTQFFTKRVEVLNLNMKRKKQISKKSVKVKDLSYAQINIDYSEIKRIKATVRGYFGKAFTVDLNLENYQGVWAQESGTYDETVITFSNEECEKFRDELKNTNILHWNPKYEKANLVGGNKWSVQILTEEGKICKSGSNKFPKEFGLFCKLIEEVCGQTFEIPC</sequence>
<dbReference type="EMBL" id="MLQR01000003">
    <property type="protein sequence ID" value="OIJ16828.1"/>
    <property type="molecule type" value="Genomic_DNA"/>
</dbReference>
<dbReference type="Proteomes" id="UP000179524">
    <property type="component" value="Unassembled WGS sequence"/>
</dbReference>
<gene>
    <name evidence="1" type="ORF">BKP37_04670</name>
</gene>
<reference evidence="1 2" key="1">
    <citation type="submission" date="2016-10" db="EMBL/GenBank/DDBJ databases">
        <title>Draft genome sequences of four alkaliphilic bacteria belonging to the Anaerobacillus genus.</title>
        <authorList>
            <person name="Bassil N.M."/>
            <person name="Lloyd J.R."/>
        </authorList>
    </citation>
    <scope>NUCLEOTIDE SEQUENCE [LARGE SCALE GENOMIC DNA]</scope>
    <source>
        <strain evidence="1 2">DSM 18345</strain>
    </source>
</reference>
<proteinExistence type="predicted"/>
<dbReference type="OrthoDB" id="4979632at2"/>
<name>A0A1S2LWC6_9BACI</name>
<dbReference type="AlphaFoldDB" id="A0A1S2LWC6"/>
<comment type="caution">
    <text evidence="1">The sequence shown here is derived from an EMBL/GenBank/DDBJ whole genome shotgun (WGS) entry which is preliminary data.</text>
</comment>
<dbReference type="RefSeq" id="WP_071308518.1">
    <property type="nucleotide sequence ID" value="NZ_MLQR01000003.1"/>
</dbReference>
<evidence type="ECO:0000313" key="1">
    <source>
        <dbReference type="EMBL" id="OIJ16828.1"/>
    </source>
</evidence>
<keyword evidence="2" id="KW-1185">Reference proteome</keyword>
<organism evidence="1 2">
    <name type="scientific">Anaerobacillus alkalilacustris</name>
    <dbReference type="NCBI Taxonomy" id="393763"/>
    <lineage>
        <taxon>Bacteria</taxon>
        <taxon>Bacillati</taxon>
        <taxon>Bacillota</taxon>
        <taxon>Bacilli</taxon>
        <taxon>Bacillales</taxon>
        <taxon>Bacillaceae</taxon>
        <taxon>Anaerobacillus</taxon>
    </lineage>
</organism>